<proteinExistence type="predicted"/>
<reference evidence="1 2" key="1">
    <citation type="submission" date="2019-06" db="EMBL/GenBank/DDBJ databases">
        <title>Sequencing the genomes of 1000 actinobacteria strains.</title>
        <authorList>
            <person name="Klenk H.-P."/>
        </authorList>
    </citation>
    <scope>NUCLEOTIDE SEQUENCE [LARGE SCALE GENOMIC DNA]</scope>
    <source>
        <strain evidence="1 2">DSM 44826</strain>
    </source>
</reference>
<dbReference type="Proteomes" id="UP000317940">
    <property type="component" value="Unassembled WGS sequence"/>
</dbReference>
<dbReference type="EMBL" id="VIWT01000004">
    <property type="protein sequence ID" value="TWF82853.1"/>
    <property type="molecule type" value="Genomic_DNA"/>
</dbReference>
<accession>A0A561T6W5</accession>
<sequence length="127" mass="13144">MSGIDEFLVEAMAISGALGVALVDWTSGLAVATAGAGPGGDHEAGAVEVAELARVVLLHRSFADPVGSESAPEDLILSTPGCYHLIRFLPALLDATLLLHLRLDRGGANLALARRQLHSIGQGLVDR</sequence>
<evidence type="ECO:0008006" key="3">
    <source>
        <dbReference type="Google" id="ProtNLM"/>
    </source>
</evidence>
<keyword evidence="2" id="KW-1185">Reference proteome</keyword>
<protein>
    <recommendedName>
        <fullName evidence="3">Roadblock/LAMTOR2 domain-containing protein</fullName>
    </recommendedName>
</protein>
<comment type="caution">
    <text evidence="1">The sequence shown here is derived from an EMBL/GenBank/DDBJ whole genome shotgun (WGS) entry which is preliminary data.</text>
</comment>
<evidence type="ECO:0000313" key="1">
    <source>
        <dbReference type="EMBL" id="TWF82853.1"/>
    </source>
</evidence>
<dbReference type="AlphaFoldDB" id="A0A561T6W5"/>
<gene>
    <name evidence="1" type="ORF">FHX73_14335</name>
</gene>
<evidence type="ECO:0000313" key="2">
    <source>
        <dbReference type="Proteomes" id="UP000317940"/>
    </source>
</evidence>
<organism evidence="1 2">
    <name type="scientific">Kitasatospora viridis</name>
    <dbReference type="NCBI Taxonomy" id="281105"/>
    <lineage>
        <taxon>Bacteria</taxon>
        <taxon>Bacillati</taxon>
        <taxon>Actinomycetota</taxon>
        <taxon>Actinomycetes</taxon>
        <taxon>Kitasatosporales</taxon>
        <taxon>Streptomycetaceae</taxon>
        <taxon>Kitasatospora</taxon>
    </lineage>
</organism>
<name>A0A561T6W5_9ACTN</name>
<dbReference type="OrthoDB" id="3427879at2"/>